<dbReference type="OrthoDB" id="7862313at2759"/>
<keyword evidence="6" id="KW-0653">Protein transport</keyword>
<dbReference type="Gene3D" id="1.25.10.10">
    <property type="entry name" value="Leucine-rich Repeat Variant"/>
    <property type="match status" value="1"/>
</dbReference>
<dbReference type="InterPro" id="IPR011989">
    <property type="entry name" value="ARM-like"/>
</dbReference>
<sequence length="1100" mass="119909">MDTQYVAALEETLQQTLSPATVKAAAAKLAKELYLSPHAIPALVHILQHSSQDQTKQLAAVEARKLVMSKWATVGDSYKAGIRAALLQTVFSHGSKLVRHSTARVVAAIGEADLETNAWPDLLPQLVAAARDADPHNKEIGVFCLSALLETEAPALAAHQNDFVALFAALLAENISLAVRLNAVQSMDLLAHYIEESEPVDERAAAEFKRSIRSFVIVLEEAIQKEGAAVVKPIFNTMNNLIYMSNKMVGDELTYLVKVMMRIAQNTQVDEEVRCMTLSFLINAVSARKSKISSNGLGPQLTALASAIASEEADVDAELNNEDEENINEENTPATVALRLLSALASELPPSQVLVPLLDSLGAMVGSPNSFARRAGLLCLGVAATGAPDHFSHQLPRVFPALINGLQDPEVIVQVAAVRSVSSLATELQHRIAEQHEQLLPLIMNIIDSAAHVMSYKYACYALDCIIEFMSFDAIAKYIEPLMQKLFNMLDSAQSPSLKTAIVSAIGSTAFAGGKSFTPYFEQTIRVLEPFVANAAETEGMSQDEIELRACAFENISTLARAVGSQTFSPYAPPLVEAAYHTLSAENARVRESGYAFISNMAKVYGKEFAGFLERIVPLFLKCLEQDEFDFQAEDADADDVDADAQDQFKINTGVTNEKEIACVALAELAVGTGAAFAPYVEPCFKALAEQVELSFTIREAALVAVWKIARSMFSATYGTDFQAPKGVPQQTYVDPSVLRLIEQARDISLLILEEDYDFTLVNCDLESLNEAINAMGPIAVVSDASNTKALETLCVQLMAILKNEHASQVDDETQYGTEETSESDALLFESALEVLVALAMLFGSDFNKIFPPFKDVLYEAVSAKTKNKRACAVGGLAEICCGLKEHNPFAQEMLDLFYDRLANDKSLEIKGNAAYGVGVIIEHIPADFSSKYQVILEMLFHLMSKNDKQSKVDDIESKDVVDRCNANACGCVARMALKNEAAMPLEHVVPALLSHLPVESASEENLPILSWVVKMYESGNNVIMQQSERVIQVLAEVFAKEAERMKLENESTLGREDVEKLKQFPSDALKNHVVSLVKFLNEKYPAAVASHAILRSVVG</sequence>
<evidence type="ECO:0000256" key="6">
    <source>
        <dbReference type="ARBA" id="ARBA00022927"/>
    </source>
</evidence>
<dbReference type="GO" id="GO:0005634">
    <property type="term" value="C:nucleus"/>
    <property type="evidence" value="ECO:0007669"/>
    <property type="project" value="UniProtKB-ARBA"/>
</dbReference>
<evidence type="ECO:0000313" key="10">
    <source>
        <dbReference type="EMBL" id="RKP31811.1"/>
    </source>
</evidence>
<keyword evidence="4" id="KW-0963">Cytoplasm</keyword>
<evidence type="ECO:0000256" key="4">
    <source>
        <dbReference type="ARBA" id="ARBA00022490"/>
    </source>
</evidence>
<dbReference type="EMBL" id="ML004437">
    <property type="protein sequence ID" value="RKP31811.1"/>
    <property type="molecule type" value="Genomic_DNA"/>
</dbReference>
<dbReference type="InterPro" id="IPR040122">
    <property type="entry name" value="Importin_beta"/>
</dbReference>
<dbReference type="PROSITE" id="PS50166">
    <property type="entry name" value="IMPORTIN_B_NT"/>
    <property type="match status" value="1"/>
</dbReference>
<dbReference type="AlphaFoldDB" id="A0A4P9ZHM5"/>
<proteinExistence type="predicted"/>
<dbReference type="SUPFAM" id="SSF48371">
    <property type="entry name" value="ARM repeat"/>
    <property type="match status" value="2"/>
</dbReference>
<protein>
    <submittedName>
        <fullName evidence="10">Ran binding protein</fullName>
    </submittedName>
</protein>
<accession>A0A4P9ZHM5</accession>
<evidence type="ECO:0000313" key="11">
    <source>
        <dbReference type="Proteomes" id="UP000268321"/>
    </source>
</evidence>
<evidence type="ECO:0000256" key="7">
    <source>
        <dbReference type="ARBA" id="ARBA00023242"/>
    </source>
</evidence>
<name>A0A4P9ZHM5_9ASCO</name>
<dbReference type="InterPro" id="IPR001494">
    <property type="entry name" value="Importin-beta_N"/>
</dbReference>
<dbReference type="InterPro" id="IPR016024">
    <property type="entry name" value="ARM-type_fold"/>
</dbReference>
<keyword evidence="3" id="KW-0813">Transport</keyword>
<keyword evidence="11" id="KW-1185">Reference proteome</keyword>
<feature type="repeat" description="HEAT" evidence="8">
    <location>
        <begin position="398"/>
        <end position="436"/>
    </location>
</feature>
<dbReference type="GO" id="GO:0006606">
    <property type="term" value="P:protein import into nucleus"/>
    <property type="evidence" value="ECO:0007669"/>
    <property type="project" value="InterPro"/>
</dbReference>
<evidence type="ECO:0000256" key="8">
    <source>
        <dbReference type="PROSITE-ProRule" id="PRU00103"/>
    </source>
</evidence>
<feature type="domain" description="Importin N-terminal" evidence="9">
    <location>
        <begin position="26"/>
        <end position="92"/>
    </location>
</feature>
<evidence type="ECO:0000256" key="3">
    <source>
        <dbReference type="ARBA" id="ARBA00022448"/>
    </source>
</evidence>
<dbReference type="GO" id="GO:0005737">
    <property type="term" value="C:cytoplasm"/>
    <property type="evidence" value="ECO:0007669"/>
    <property type="project" value="UniProtKB-SubCell"/>
</dbReference>
<dbReference type="InterPro" id="IPR057672">
    <property type="entry name" value="TPR_IPO4/5"/>
</dbReference>
<dbReference type="PANTHER" id="PTHR10527">
    <property type="entry name" value="IMPORTIN BETA"/>
    <property type="match status" value="1"/>
</dbReference>
<evidence type="ECO:0000259" key="9">
    <source>
        <dbReference type="PROSITE" id="PS50166"/>
    </source>
</evidence>
<evidence type="ECO:0000256" key="2">
    <source>
        <dbReference type="ARBA" id="ARBA00004496"/>
    </source>
</evidence>
<organism evidence="10 11">
    <name type="scientific">Metschnikowia bicuspidata</name>
    <dbReference type="NCBI Taxonomy" id="27322"/>
    <lineage>
        <taxon>Eukaryota</taxon>
        <taxon>Fungi</taxon>
        <taxon>Dikarya</taxon>
        <taxon>Ascomycota</taxon>
        <taxon>Saccharomycotina</taxon>
        <taxon>Pichiomycetes</taxon>
        <taxon>Metschnikowiaceae</taxon>
        <taxon>Metschnikowia</taxon>
    </lineage>
</organism>
<dbReference type="PROSITE" id="PS50077">
    <property type="entry name" value="HEAT_REPEAT"/>
    <property type="match status" value="1"/>
</dbReference>
<keyword evidence="5" id="KW-0677">Repeat</keyword>
<keyword evidence="7" id="KW-0539">Nucleus</keyword>
<evidence type="ECO:0000256" key="1">
    <source>
        <dbReference type="ARBA" id="ARBA00004123"/>
    </source>
</evidence>
<dbReference type="Proteomes" id="UP000268321">
    <property type="component" value="Unassembled WGS sequence"/>
</dbReference>
<dbReference type="GO" id="GO:0031267">
    <property type="term" value="F:small GTPase binding"/>
    <property type="evidence" value="ECO:0007669"/>
    <property type="project" value="InterPro"/>
</dbReference>
<dbReference type="Pfam" id="PF25780">
    <property type="entry name" value="TPR_IPO5"/>
    <property type="match status" value="2"/>
</dbReference>
<comment type="subcellular location">
    <subcellularLocation>
        <location evidence="2">Cytoplasm</location>
    </subcellularLocation>
    <subcellularLocation>
        <location evidence="1">Nucleus</location>
    </subcellularLocation>
</comment>
<gene>
    <name evidence="10" type="ORF">METBISCDRAFT_13337</name>
</gene>
<evidence type="ECO:0000256" key="5">
    <source>
        <dbReference type="ARBA" id="ARBA00022737"/>
    </source>
</evidence>
<dbReference type="Pfam" id="PF03810">
    <property type="entry name" value="IBN_N"/>
    <property type="match status" value="1"/>
</dbReference>
<dbReference type="InterPro" id="IPR021133">
    <property type="entry name" value="HEAT_type_2"/>
</dbReference>
<dbReference type="SMART" id="SM00913">
    <property type="entry name" value="IBN_N"/>
    <property type="match status" value="1"/>
</dbReference>
<reference evidence="11" key="1">
    <citation type="journal article" date="2018" name="Nat. Microbiol.">
        <title>Leveraging single-cell genomics to expand the fungal tree of life.</title>
        <authorList>
            <person name="Ahrendt S.R."/>
            <person name="Quandt C.A."/>
            <person name="Ciobanu D."/>
            <person name="Clum A."/>
            <person name="Salamov A."/>
            <person name="Andreopoulos B."/>
            <person name="Cheng J.F."/>
            <person name="Woyke T."/>
            <person name="Pelin A."/>
            <person name="Henrissat B."/>
            <person name="Reynolds N.K."/>
            <person name="Benny G.L."/>
            <person name="Smith M.E."/>
            <person name="James T.Y."/>
            <person name="Grigoriev I.V."/>
        </authorList>
    </citation>
    <scope>NUCLEOTIDE SEQUENCE [LARGE SCALE GENOMIC DNA]</scope>
    <source>
        <strain evidence="11">Baker2002</strain>
    </source>
</reference>